<evidence type="ECO:0000313" key="3">
    <source>
        <dbReference type="Proteomes" id="UP001628156"/>
    </source>
</evidence>
<accession>A0ABQ0DGM3</accession>
<evidence type="ECO:0008006" key="4">
    <source>
        <dbReference type="Google" id="ProtNLM"/>
    </source>
</evidence>
<protein>
    <recommendedName>
        <fullName evidence="4">Chitinase</fullName>
    </recommendedName>
</protein>
<name>A0ABQ0DGM3_9EUKA</name>
<reference evidence="2 3" key="1">
    <citation type="journal article" date="2019" name="PLoS Negl. Trop. Dis.">
        <title>Whole genome sequencing of Entamoeba nuttalli reveals mammalian host-related molecular signatures and a novel octapeptide-repeat surface protein.</title>
        <authorList>
            <person name="Tanaka M."/>
            <person name="Makiuchi T."/>
            <person name="Komiyama T."/>
            <person name="Shiina T."/>
            <person name="Osaki K."/>
            <person name="Tachibana H."/>
        </authorList>
    </citation>
    <scope>NUCLEOTIDE SEQUENCE [LARGE SCALE GENOMIC DNA]</scope>
    <source>
        <strain evidence="2 3">P19-061405</strain>
    </source>
</reference>
<sequence>MTLIIFMIISLSFSLCTNVKKGFYCLDRSKFVWCSGTNQSMAITCFKETVCKCGKTKYNPCVFSFQELDDCEGLPGDIINEPSKFYENYK</sequence>
<feature type="chain" id="PRO_5045275747" description="Chitinase" evidence="1">
    <location>
        <begin position="17"/>
        <end position="90"/>
    </location>
</feature>
<evidence type="ECO:0000313" key="2">
    <source>
        <dbReference type="EMBL" id="GAB1222006.1"/>
    </source>
</evidence>
<feature type="signal peptide" evidence="1">
    <location>
        <begin position="1"/>
        <end position="16"/>
    </location>
</feature>
<keyword evidence="3" id="KW-1185">Reference proteome</keyword>
<keyword evidence="1" id="KW-0732">Signal</keyword>
<comment type="caution">
    <text evidence="2">The sequence shown here is derived from an EMBL/GenBank/DDBJ whole genome shotgun (WGS) entry which is preliminary data.</text>
</comment>
<dbReference type="EMBL" id="BAAFRS010000088">
    <property type="protein sequence ID" value="GAB1222006.1"/>
    <property type="molecule type" value="Genomic_DNA"/>
</dbReference>
<organism evidence="2 3">
    <name type="scientific">Entamoeba nuttalli</name>
    <dbReference type="NCBI Taxonomy" id="412467"/>
    <lineage>
        <taxon>Eukaryota</taxon>
        <taxon>Amoebozoa</taxon>
        <taxon>Evosea</taxon>
        <taxon>Archamoebae</taxon>
        <taxon>Mastigamoebida</taxon>
        <taxon>Entamoebidae</taxon>
        <taxon>Entamoeba</taxon>
    </lineage>
</organism>
<proteinExistence type="predicted"/>
<evidence type="ECO:0000256" key="1">
    <source>
        <dbReference type="SAM" id="SignalP"/>
    </source>
</evidence>
<dbReference type="Proteomes" id="UP001628156">
    <property type="component" value="Unassembled WGS sequence"/>
</dbReference>
<gene>
    <name evidence="2" type="ORF">ENUP19_0088G0036</name>
</gene>